<accession>A0A1F5GB52</accession>
<dbReference type="Pfam" id="PF00587">
    <property type="entry name" value="tRNA-synt_2b"/>
    <property type="match status" value="1"/>
</dbReference>
<dbReference type="GO" id="GO:0005737">
    <property type="term" value="C:cytoplasm"/>
    <property type="evidence" value="ECO:0007669"/>
    <property type="project" value="TreeGrafter"/>
</dbReference>
<reference evidence="7 8" key="1">
    <citation type="journal article" date="2016" name="Nat. Commun.">
        <title>Thousands of microbial genomes shed light on interconnected biogeochemical processes in an aquifer system.</title>
        <authorList>
            <person name="Anantharaman K."/>
            <person name="Brown C.T."/>
            <person name="Hug L.A."/>
            <person name="Sharon I."/>
            <person name="Castelle C.J."/>
            <person name="Probst A.J."/>
            <person name="Thomas B.C."/>
            <person name="Singh A."/>
            <person name="Wilkins M.J."/>
            <person name="Karaoz U."/>
            <person name="Brodie E.L."/>
            <person name="Williams K.H."/>
            <person name="Hubbard S.S."/>
            <person name="Banfield J.F."/>
        </authorList>
    </citation>
    <scope>NUCLEOTIDE SEQUENCE [LARGE SCALE GENOMIC DNA]</scope>
</reference>
<dbReference type="InterPro" id="IPR027031">
    <property type="entry name" value="Gly-tRNA_synthase/POLG2"/>
</dbReference>
<keyword evidence="2" id="KW-0547">Nucleotide-binding</keyword>
<evidence type="ECO:0000256" key="1">
    <source>
        <dbReference type="ARBA" id="ARBA00022598"/>
    </source>
</evidence>
<evidence type="ECO:0000313" key="8">
    <source>
        <dbReference type="Proteomes" id="UP000178577"/>
    </source>
</evidence>
<gene>
    <name evidence="7" type="ORF">A2693_03115</name>
</gene>
<dbReference type="NCBIfam" id="NF003211">
    <property type="entry name" value="PRK04173.1"/>
    <property type="match status" value="1"/>
</dbReference>
<evidence type="ECO:0000313" key="7">
    <source>
        <dbReference type="EMBL" id="OGD89069.1"/>
    </source>
</evidence>
<sequence>MTTLEKIVSLCKRRGFIYPGSEIYGGLAGTWDYGPLGVELKNNIKRKFWQSMVYERNDVVGIDSAILMNPKVWEASGHVKAFVDPLVECKICHERLRADQQDEIGNHEKSHKGQKVSWTKPRQFNLLMYTHLGPVDLAREAMEAISGFGVDQSEMDERKDVLDRFLESRVYLRGEITQGVHINFKNILDSTRLSIPFGVAQVGKAFRNEITPGNFTFRSREFEQMELQFYIKPESKEAQKWYEYWKQERMSWYLELGMSKKKLRFRRHEEGERAHYAQDAWDIEYDSPFGWKEFEGIHNRGNWDLSQHQKHSGVDMSYFDQEANKKYIPYIIEASGGIDRAALFSLIDAYYEEKDRIILKLHPKLAPVKVAVFPLLANKPELVKKARSIYQLLTTNYQLLPVAWDDRGNIGKRYYAQDEIGTPYCVTIDFQTLEDDTVTIRDRDTTKQVREKIEKLPQVISKKFV</sequence>
<dbReference type="PANTHER" id="PTHR10745">
    <property type="entry name" value="GLYCYL-TRNA SYNTHETASE/DNA POLYMERASE SUBUNIT GAMMA-2"/>
    <property type="match status" value="1"/>
</dbReference>
<dbReference type="InterPro" id="IPR004154">
    <property type="entry name" value="Anticodon-bd"/>
</dbReference>
<dbReference type="PRINTS" id="PR01043">
    <property type="entry name" value="TRNASYNTHGLY"/>
</dbReference>
<keyword evidence="4" id="KW-0648">Protein biosynthesis</keyword>
<dbReference type="PANTHER" id="PTHR10745:SF8">
    <property type="entry name" value="DNA POLYMERASE SUBUNIT GAMMA-2, MITOCHONDRIAL"/>
    <property type="match status" value="1"/>
</dbReference>
<dbReference type="SUPFAM" id="SSF52954">
    <property type="entry name" value="Class II aaRS ABD-related"/>
    <property type="match status" value="1"/>
</dbReference>
<dbReference type="GO" id="GO:0004820">
    <property type="term" value="F:glycine-tRNA ligase activity"/>
    <property type="evidence" value="ECO:0007669"/>
    <property type="project" value="TreeGrafter"/>
</dbReference>
<dbReference type="GO" id="GO:0005524">
    <property type="term" value="F:ATP binding"/>
    <property type="evidence" value="ECO:0007669"/>
    <property type="project" value="UniProtKB-KW"/>
</dbReference>
<dbReference type="Gene3D" id="3.40.50.800">
    <property type="entry name" value="Anticodon-binding domain"/>
    <property type="match status" value="1"/>
</dbReference>
<organism evidence="7 8">
    <name type="scientific">Candidatus Curtissbacteria bacterium RIFCSPHIGHO2_01_FULL_40_12</name>
    <dbReference type="NCBI Taxonomy" id="1797710"/>
    <lineage>
        <taxon>Bacteria</taxon>
        <taxon>Candidatus Curtissiibacteriota</taxon>
    </lineage>
</organism>
<dbReference type="PROSITE" id="PS50862">
    <property type="entry name" value="AA_TRNA_LIGASE_II"/>
    <property type="match status" value="1"/>
</dbReference>
<dbReference type="InterPro" id="IPR036621">
    <property type="entry name" value="Anticodon-bd_dom_sf"/>
</dbReference>
<dbReference type="EMBL" id="MFAY01000019">
    <property type="protein sequence ID" value="OGD89069.1"/>
    <property type="molecule type" value="Genomic_DNA"/>
</dbReference>
<evidence type="ECO:0000256" key="3">
    <source>
        <dbReference type="ARBA" id="ARBA00022840"/>
    </source>
</evidence>
<dbReference type="InterPro" id="IPR006195">
    <property type="entry name" value="aa-tRNA-synth_II"/>
</dbReference>
<protein>
    <submittedName>
        <fullName evidence="7">Glycine--tRNA ligase</fullName>
    </submittedName>
</protein>
<dbReference type="InterPro" id="IPR002314">
    <property type="entry name" value="aa-tRNA-synt_IIb"/>
</dbReference>
<dbReference type="InterPro" id="IPR033731">
    <property type="entry name" value="GlyRS-like_core"/>
</dbReference>
<proteinExistence type="predicted"/>
<comment type="caution">
    <text evidence="7">The sequence shown here is derived from an EMBL/GenBank/DDBJ whole genome shotgun (WGS) entry which is preliminary data.</text>
</comment>
<feature type="domain" description="Aminoacyl-transfer RNA synthetases class-II family profile" evidence="6">
    <location>
        <begin position="5"/>
        <end position="367"/>
    </location>
</feature>
<evidence type="ECO:0000256" key="2">
    <source>
        <dbReference type="ARBA" id="ARBA00022741"/>
    </source>
</evidence>
<keyword evidence="3" id="KW-0067">ATP-binding</keyword>
<dbReference type="CDD" id="cd00858">
    <property type="entry name" value="GlyRS_anticodon"/>
    <property type="match status" value="1"/>
</dbReference>
<evidence type="ECO:0000259" key="6">
    <source>
        <dbReference type="PROSITE" id="PS50862"/>
    </source>
</evidence>
<keyword evidence="1 7" id="KW-0436">Ligase</keyword>
<dbReference type="SUPFAM" id="SSF55681">
    <property type="entry name" value="Class II aaRS and biotin synthetases"/>
    <property type="match status" value="1"/>
</dbReference>
<dbReference type="Pfam" id="PF03129">
    <property type="entry name" value="HGTP_anticodon"/>
    <property type="match status" value="1"/>
</dbReference>
<dbReference type="AlphaFoldDB" id="A0A1F5GB52"/>
<keyword evidence="5" id="KW-0030">Aminoacyl-tRNA synthetase</keyword>
<dbReference type="InterPro" id="IPR045864">
    <property type="entry name" value="aa-tRNA-synth_II/BPL/LPL"/>
</dbReference>
<dbReference type="Gene3D" id="3.30.930.10">
    <property type="entry name" value="Bira Bifunctional Protein, Domain 2"/>
    <property type="match status" value="1"/>
</dbReference>
<evidence type="ECO:0000256" key="5">
    <source>
        <dbReference type="ARBA" id="ARBA00023146"/>
    </source>
</evidence>
<evidence type="ECO:0000256" key="4">
    <source>
        <dbReference type="ARBA" id="ARBA00022917"/>
    </source>
</evidence>
<dbReference type="GO" id="GO:0006426">
    <property type="term" value="P:glycyl-tRNA aminoacylation"/>
    <property type="evidence" value="ECO:0007669"/>
    <property type="project" value="TreeGrafter"/>
</dbReference>
<name>A0A1F5GB52_9BACT</name>
<dbReference type="CDD" id="cd00774">
    <property type="entry name" value="GlyRS-like_core"/>
    <property type="match status" value="1"/>
</dbReference>
<dbReference type="Proteomes" id="UP000178577">
    <property type="component" value="Unassembled WGS sequence"/>
</dbReference>